<dbReference type="SUPFAM" id="SSF55874">
    <property type="entry name" value="ATPase domain of HSP90 chaperone/DNA topoisomerase II/histidine kinase"/>
    <property type="match status" value="1"/>
</dbReference>
<keyword evidence="1" id="KW-0812">Transmembrane</keyword>
<dbReference type="Proteomes" id="UP000241074">
    <property type="component" value="Chromosome"/>
</dbReference>
<evidence type="ECO:0000259" key="2">
    <source>
        <dbReference type="PROSITE" id="PS50109"/>
    </source>
</evidence>
<accession>A0A2P1PU11</accession>
<dbReference type="InterPro" id="IPR050640">
    <property type="entry name" value="Bact_2-comp_sensor_kinase"/>
</dbReference>
<keyword evidence="3" id="KW-0418">Kinase</keyword>
<feature type="transmembrane region" description="Helical" evidence="1">
    <location>
        <begin position="106"/>
        <end position="130"/>
    </location>
</feature>
<sequence length="350" mass="39996">MNTMFRLHFWPLQILGWSAYLLVNYLSAVAHGKTFDYLDVSLTISVGGFLLTWPLHHVLKRIWQWSPWRLLRVLVPCFVLVTVTMGFISAFSVQTYCPNECVPRNVYGYLAYSGSAAMVVMSWIGLWFGIRLQRAYSEERQRVLQANQQAHEAQLKMLRYQLNPHFLFNTLNAIATLVLEQSNDTAERMLGALSRFLRYTLEQEPQQRVPLQREMEILNLYLGIEKMRFPDRLQLDIRLDPALDQALVPSLILQPLVENAIKHAVARSERACTLQIHISREGQLLRLRVADDGPGCDPKVIAEGCGVGLRNTRERLQTLYGSAQQLLVSERPEGGVAVEITLPLQWAAPR</sequence>
<dbReference type="KEGG" id="xba:C7S18_14425"/>
<name>A0A2P1PU11_9GAMM</name>
<dbReference type="EMBL" id="CP027860">
    <property type="protein sequence ID" value="AVP98312.1"/>
    <property type="molecule type" value="Genomic_DNA"/>
</dbReference>
<keyword evidence="1" id="KW-1133">Transmembrane helix</keyword>
<dbReference type="GO" id="GO:0016020">
    <property type="term" value="C:membrane"/>
    <property type="evidence" value="ECO:0007669"/>
    <property type="project" value="InterPro"/>
</dbReference>
<dbReference type="Pfam" id="PF06580">
    <property type="entry name" value="His_kinase"/>
    <property type="match status" value="1"/>
</dbReference>
<feature type="domain" description="Histidine kinase" evidence="2">
    <location>
        <begin position="252"/>
        <end position="346"/>
    </location>
</feature>
<proteinExistence type="predicted"/>
<feature type="transmembrane region" description="Helical" evidence="1">
    <location>
        <begin position="42"/>
        <end position="59"/>
    </location>
</feature>
<dbReference type="PROSITE" id="PS50109">
    <property type="entry name" value="HIS_KIN"/>
    <property type="match status" value="1"/>
</dbReference>
<dbReference type="AlphaFoldDB" id="A0A2P1PU11"/>
<protein>
    <submittedName>
        <fullName evidence="3">Sensor histidine kinase</fullName>
    </submittedName>
</protein>
<evidence type="ECO:0000313" key="4">
    <source>
        <dbReference type="Proteomes" id="UP000241074"/>
    </source>
</evidence>
<dbReference type="PANTHER" id="PTHR34220">
    <property type="entry name" value="SENSOR HISTIDINE KINASE YPDA"/>
    <property type="match status" value="1"/>
</dbReference>
<evidence type="ECO:0000313" key="3">
    <source>
        <dbReference type="EMBL" id="AVP98312.1"/>
    </source>
</evidence>
<dbReference type="RefSeq" id="WP_106892232.1">
    <property type="nucleotide sequence ID" value="NZ_CP027860.1"/>
</dbReference>
<dbReference type="Gene3D" id="3.30.565.10">
    <property type="entry name" value="Histidine kinase-like ATPase, C-terminal domain"/>
    <property type="match status" value="1"/>
</dbReference>
<dbReference type="InterPro" id="IPR036890">
    <property type="entry name" value="HATPase_C_sf"/>
</dbReference>
<keyword evidence="1" id="KW-0472">Membrane</keyword>
<dbReference type="GO" id="GO:0000155">
    <property type="term" value="F:phosphorelay sensor kinase activity"/>
    <property type="evidence" value="ECO:0007669"/>
    <property type="project" value="InterPro"/>
</dbReference>
<gene>
    <name evidence="3" type="ORF">C7S18_14425</name>
</gene>
<dbReference type="InterPro" id="IPR010559">
    <property type="entry name" value="Sig_transdc_His_kin_internal"/>
</dbReference>
<keyword evidence="4" id="KW-1185">Reference proteome</keyword>
<keyword evidence="3" id="KW-0808">Transferase</keyword>
<dbReference type="OrthoDB" id="2514702at2"/>
<reference evidence="3 4" key="2">
    <citation type="submission" date="2018-03" db="EMBL/GenBank/DDBJ databases">
        <authorList>
            <person name="Keele B.F."/>
        </authorList>
    </citation>
    <scope>NUCLEOTIDE SEQUENCE [LARGE SCALE GENOMIC DNA]</scope>
    <source>
        <strain evidence="3 4">D13</strain>
    </source>
</reference>
<dbReference type="InterPro" id="IPR005467">
    <property type="entry name" value="His_kinase_dom"/>
</dbReference>
<dbReference type="InterPro" id="IPR003594">
    <property type="entry name" value="HATPase_dom"/>
</dbReference>
<dbReference type="PANTHER" id="PTHR34220:SF7">
    <property type="entry name" value="SENSOR HISTIDINE KINASE YPDA"/>
    <property type="match status" value="1"/>
</dbReference>
<organism evidence="3 4">
    <name type="scientific">Ahniella affigens</name>
    <dbReference type="NCBI Taxonomy" id="2021234"/>
    <lineage>
        <taxon>Bacteria</taxon>
        <taxon>Pseudomonadati</taxon>
        <taxon>Pseudomonadota</taxon>
        <taxon>Gammaproteobacteria</taxon>
        <taxon>Lysobacterales</taxon>
        <taxon>Rhodanobacteraceae</taxon>
        <taxon>Ahniella</taxon>
    </lineage>
</organism>
<dbReference type="Pfam" id="PF02518">
    <property type="entry name" value="HATPase_c"/>
    <property type="match status" value="1"/>
</dbReference>
<feature type="transmembrane region" description="Helical" evidence="1">
    <location>
        <begin position="71"/>
        <end position="94"/>
    </location>
</feature>
<evidence type="ECO:0000256" key="1">
    <source>
        <dbReference type="SAM" id="Phobius"/>
    </source>
</evidence>
<reference evidence="3 4" key="1">
    <citation type="submission" date="2018-03" db="EMBL/GenBank/DDBJ databases">
        <title>Ahniella affigens gen. nov., sp. nov., a gammaproteobacterium isolated from sandy soil near a stream.</title>
        <authorList>
            <person name="Ko Y."/>
            <person name="Kim J.-H."/>
        </authorList>
    </citation>
    <scope>NUCLEOTIDE SEQUENCE [LARGE SCALE GENOMIC DNA]</scope>
    <source>
        <strain evidence="3 4">D13</strain>
    </source>
</reference>